<proteinExistence type="predicted"/>
<keyword evidence="2" id="KW-1185">Reference proteome</keyword>
<dbReference type="SUPFAM" id="SSF63829">
    <property type="entry name" value="Calcium-dependent phosphotriesterase"/>
    <property type="match status" value="1"/>
</dbReference>
<dbReference type="Proteomes" id="UP001057522">
    <property type="component" value="Unassembled WGS sequence"/>
</dbReference>
<dbReference type="InterPro" id="IPR011042">
    <property type="entry name" value="6-blade_b-propeller_TolB-like"/>
</dbReference>
<name>A0ABT0TSM6_9HELI</name>
<accession>A0ABT0TSM6</accession>
<dbReference type="Gene3D" id="2.120.10.30">
    <property type="entry name" value="TolB, C-terminal domain"/>
    <property type="match status" value="1"/>
</dbReference>
<evidence type="ECO:0000313" key="1">
    <source>
        <dbReference type="EMBL" id="MCL9818933.1"/>
    </source>
</evidence>
<organism evidence="1 2">
    <name type="scientific">Helicobacter colisuis</name>
    <dbReference type="NCBI Taxonomy" id="2949739"/>
    <lineage>
        <taxon>Bacteria</taxon>
        <taxon>Pseudomonadati</taxon>
        <taxon>Campylobacterota</taxon>
        <taxon>Epsilonproteobacteria</taxon>
        <taxon>Campylobacterales</taxon>
        <taxon>Helicobacteraceae</taxon>
        <taxon>Helicobacter</taxon>
    </lineage>
</organism>
<gene>
    <name evidence="1" type="ORF">NCR95_01910</name>
</gene>
<comment type="caution">
    <text evidence="1">The sequence shown here is derived from an EMBL/GenBank/DDBJ whole genome shotgun (WGS) entry which is preliminary data.</text>
</comment>
<sequence>MFFIVGEDVFVGNVGEKLEPLNKDNDGFISKLDKSGKIIEKKFLSNLNAPKGMNTINGVLYVVDIDTLKGFDLKSKKEVLNLPIKGAIFLNDIVALDDENLLVSDTGTGIIHQVNVKNKQ</sequence>
<reference evidence="1" key="1">
    <citation type="submission" date="2022-06" db="EMBL/GenBank/DDBJ databases">
        <title>Helicobacter colisuis sp. nov.</title>
        <authorList>
            <person name="Papic B."/>
            <person name="Gruntar I."/>
        </authorList>
    </citation>
    <scope>NUCLEOTIDE SEQUENCE</scope>
    <source>
        <strain evidence="1">11154-15</strain>
    </source>
</reference>
<protein>
    <submittedName>
        <fullName evidence="1">Uncharacterized protein</fullName>
    </submittedName>
</protein>
<evidence type="ECO:0000313" key="2">
    <source>
        <dbReference type="Proteomes" id="UP001057522"/>
    </source>
</evidence>
<dbReference type="EMBL" id="JAMOKX010000001">
    <property type="protein sequence ID" value="MCL9818933.1"/>
    <property type="molecule type" value="Genomic_DNA"/>
</dbReference>